<evidence type="ECO:0000256" key="7">
    <source>
        <dbReference type="SAM" id="Phobius"/>
    </source>
</evidence>
<feature type="chain" id="PRO_5034613528" description="Sushi domain-containing protein" evidence="8">
    <location>
        <begin position="26"/>
        <end position="538"/>
    </location>
</feature>
<dbReference type="PROSITE" id="PS50923">
    <property type="entry name" value="SUSHI"/>
    <property type="match status" value="6"/>
</dbReference>
<dbReference type="FunFam" id="2.10.70.10:FF:000014">
    <property type="entry name" value="Membrane cofactor protein"/>
    <property type="match status" value="1"/>
</dbReference>
<keyword evidence="2 8" id="KW-0732">Signal</keyword>
<keyword evidence="11" id="KW-1185">Reference proteome</keyword>
<keyword evidence="7" id="KW-0472">Membrane</keyword>
<proteinExistence type="predicted"/>
<evidence type="ECO:0000256" key="8">
    <source>
        <dbReference type="SAM" id="SignalP"/>
    </source>
</evidence>
<comment type="caution">
    <text evidence="6">Lacks conserved residue(s) required for the propagation of feature annotation.</text>
</comment>
<dbReference type="CDD" id="cd00033">
    <property type="entry name" value="CCP"/>
    <property type="match status" value="7"/>
</dbReference>
<reference evidence="10" key="1">
    <citation type="submission" date="2025-08" db="UniProtKB">
        <authorList>
            <consortium name="Ensembl"/>
        </authorList>
    </citation>
    <scope>IDENTIFICATION</scope>
</reference>
<evidence type="ECO:0000256" key="6">
    <source>
        <dbReference type="PROSITE-ProRule" id="PRU00302"/>
    </source>
</evidence>
<dbReference type="Pfam" id="PF00084">
    <property type="entry name" value="Sushi"/>
    <property type="match status" value="7"/>
</dbReference>
<dbReference type="Ensembl" id="ENSPCET00000021594.1">
    <property type="protein sequence ID" value="ENSPCEP00000020868.1"/>
    <property type="gene ID" value="ENSPCEG00000016105.1"/>
</dbReference>
<feature type="disulfide bond" evidence="6">
    <location>
        <begin position="255"/>
        <end position="282"/>
    </location>
</feature>
<feature type="domain" description="Sushi" evidence="9">
    <location>
        <begin position="225"/>
        <end position="284"/>
    </location>
</feature>
<feature type="domain" description="Sushi" evidence="9">
    <location>
        <begin position="93"/>
        <end position="153"/>
    </location>
</feature>
<protein>
    <recommendedName>
        <fullName evidence="9">Sushi domain-containing protein</fullName>
    </recommendedName>
</protein>
<keyword evidence="4 6" id="KW-1015">Disulfide bond</keyword>
<feature type="domain" description="Sushi" evidence="9">
    <location>
        <begin position="409"/>
        <end position="476"/>
    </location>
</feature>
<feature type="domain" description="Sushi" evidence="9">
    <location>
        <begin position="288"/>
        <end position="349"/>
    </location>
</feature>
<keyword evidence="3" id="KW-0677">Repeat</keyword>
<evidence type="ECO:0000256" key="4">
    <source>
        <dbReference type="ARBA" id="ARBA00023157"/>
    </source>
</evidence>
<dbReference type="PANTHER" id="PTHR45656:SF4">
    <property type="entry name" value="PROTEIN CBR-CLEC-78"/>
    <property type="match status" value="1"/>
</dbReference>
<evidence type="ECO:0000256" key="2">
    <source>
        <dbReference type="ARBA" id="ARBA00022729"/>
    </source>
</evidence>
<feature type="transmembrane region" description="Helical" evidence="7">
    <location>
        <begin position="476"/>
        <end position="500"/>
    </location>
</feature>
<feature type="signal peptide" evidence="8">
    <location>
        <begin position="1"/>
        <end position="25"/>
    </location>
</feature>
<sequence length="538" mass="58417">MGLCRPGWGLRLSALLALALLPAEAQDGNCGAPPRFSFAELQETFQTQTDFPVGTKLTYSCRPGYMKIPGKSNTVTCKSDSTWSPVIDFCQVKSCGNPGHLQYGSINIPGLTFGSEITFSCDEGYRLVGIKSSRCVLHEQSLAWNPEMPVCDAIACLPPPEIKNGKHSGEPDTHYTYGSSVTYSCDTVGSGASPFSLAGEASIHCTSDPNKNGIWSGNAPECKVIKCKNVEIENGRKISGFGPSYIYRNVITFECNSGYHLVGNRMVTCEANNSWVPELPTCEKTTPSTCSMPMLPNGEVSPSKPHYISGDAVTLTCHANYEFSNNARSKTVVCSGDDVWSPSVETCQLIPSTCSMPRLPDGEVSPSKPRYVSGDTVTLTCNANYVFSDNARSKSVVCSGDDVWSPPVETCQPVKQESFEELEIKHGKIILGEKLKYSVGDMVTIECNSGYTMHGVPKIQYMGKNRWQPEVPKCQLSVYIIVIICVLVIAAVGVPVGFFIHKKHISQAGSYQTEEGSKEACILNKIQDESEASALKLY</sequence>
<evidence type="ECO:0000256" key="1">
    <source>
        <dbReference type="ARBA" id="ARBA00022659"/>
    </source>
</evidence>
<evidence type="ECO:0000313" key="10">
    <source>
        <dbReference type="Ensembl" id="ENSPCEP00000020868.1"/>
    </source>
</evidence>
<dbReference type="InterPro" id="IPR051277">
    <property type="entry name" value="SEZ6_CSMD_C4BPB_Regulators"/>
</dbReference>
<dbReference type="InterPro" id="IPR000436">
    <property type="entry name" value="Sushi_SCR_CCP_dom"/>
</dbReference>
<dbReference type="SMART" id="SM00032">
    <property type="entry name" value="CCP"/>
    <property type="match status" value="7"/>
</dbReference>
<dbReference type="PANTHER" id="PTHR45656">
    <property type="entry name" value="PROTEIN CBR-CLEC-78"/>
    <property type="match status" value="1"/>
</dbReference>
<keyword evidence="5" id="KW-0325">Glycoprotein</keyword>
<organism evidence="10 11">
    <name type="scientific">Pelusios castaneus</name>
    <name type="common">West African mud turtle</name>
    <dbReference type="NCBI Taxonomy" id="367368"/>
    <lineage>
        <taxon>Eukaryota</taxon>
        <taxon>Metazoa</taxon>
        <taxon>Chordata</taxon>
        <taxon>Craniata</taxon>
        <taxon>Vertebrata</taxon>
        <taxon>Euteleostomi</taxon>
        <taxon>Archelosauria</taxon>
        <taxon>Testudinata</taxon>
        <taxon>Testudines</taxon>
        <taxon>Pleurodira</taxon>
        <taxon>Pelomedusidae</taxon>
        <taxon>Pelusios</taxon>
    </lineage>
</organism>
<dbReference type="InterPro" id="IPR035976">
    <property type="entry name" value="Sushi/SCR/CCP_sf"/>
</dbReference>
<reference evidence="10" key="2">
    <citation type="submission" date="2025-09" db="UniProtKB">
        <authorList>
            <consortium name="Ensembl"/>
        </authorList>
    </citation>
    <scope>IDENTIFICATION</scope>
</reference>
<evidence type="ECO:0000256" key="5">
    <source>
        <dbReference type="ARBA" id="ARBA00023180"/>
    </source>
</evidence>
<feature type="disulfide bond" evidence="6">
    <location>
        <begin position="447"/>
        <end position="474"/>
    </location>
</feature>
<dbReference type="Proteomes" id="UP000694393">
    <property type="component" value="Unplaced"/>
</dbReference>
<name>A0A8C8SM41_9SAUR</name>
<keyword evidence="1 6" id="KW-0768">Sushi</keyword>
<keyword evidence="7" id="KW-1133">Transmembrane helix</keyword>
<accession>A0A8C8SM41</accession>
<feature type="domain" description="Sushi" evidence="9">
    <location>
        <begin position="154"/>
        <end position="224"/>
    </location>
</feature>
<evidence type="ECO:0000313" key="11">
    <source>
        <dbReference type="Proteomes" id="UP000694393"/>
    </source>
</evidence>
<dbReference type="AlphaFoldDB" id="A0A8C8SM41"/>
<dbReference type="FunFam" id="2.10.70.10:FF:000055">
    <property type="entry name" value="Complement decay-accelerating factor, GPI-anchored"/>
    <property type="match status" value="1"/>
</dbReference>
<evidence type="ECO:0000256" key="3">
    <source>
        <dbReference type="ARBA" id="ARBA00022737"/>
    </source>
</evidence>
<dbReference type="Gene3D" id="2.10.70.10">
    <property type="entry name" value="Complement Module, domain 1"/>
    <property type="match status" value="7"/>
</dbReference>
<feature type="domain" description="Sushi" evidence="9">
    <location>
        <begin position="28"/>
        <end position="92"/>
    </location>
</feature>
<keyword evidence="7" id="KW-0812">Transmembrane</keyword>
<evidence type="ECO:0000259" key="9">
    <source>
        <dbReference type="PROSITE" id="PS50923"/>
    </source>
</evidence>
<dbReference type="SUPFAM" id="SSF57535">
    <property type="entry name" value="Complement control module/SCR domain"/>
    <property type="match status" value="7"/>
</dbReference>